<evidence type="ECO:0000256" key="1">
    <source>
        <dbReference type="SAM" id="MobiDB-lite"/>
    </source>
</evidence>
<dbReference type="EMBL" id="CP069033">
    <property type="protein sequence ID" value="QRD00941.1"/>
    <property type="molecule type" value="Genomic_DNA"/>
</dbReference>
<dbReference type="Proteomes" id="UP000663193">
    <property type="component" value="Chromosome 11"/>
</dbReference>
<gene>
    <name evidence="2" type="ORF">JI435_416050</name>
</gene>
<name>A0A7U2FDG7_PHANO</name>
<evidence type="ECO:0000313" key="3">
    <source>
        <dbReference type="Proteomes" id="UP000663193"/>
    </source>
</evidence>
<proteinExistence type="predicted"/>
<organism evidence="2 3">
    <name type="scientific">Phaeosphaeria nodorum (strain SN15 / ATCC MYA-4574 / FGSC 10173)</name>
    <name type="common">Glume blotch fungus</name>
    <name type="synonym">Parastagonospora nodorum</name>
    <dbReference type="NCBI Taxonomy" id="321614"/>
    <lineage>
        <taxon>Eukaryota</taxon>
        <taxon>Fungi</taxon>
        <taxon>Dikarya</taxon>
        <taxon>Ascomycota</taxon>
        <taxon>Pezizomycotina</taxon>
        <taxon>Dothideomycetes</taxon>
        <taxon>Pleosporomycetidae</taxon>
        <taxon>Pleosporales</taxon>
        <taxon>Pleosporineae</taxon>
        <taxon>Phaeosphaeriaceae</taxon>
        <taxon>Parastagonospora</taxon>
    </lineage>
</organism>
<protein>
    <submittedName>
        <fullName evidence="2">Uncharacterized protein</fullName>
    </submittedName>
</protein>
<evidence type="ECO:0000313" key="2">
    <source>
        <dbReference type="EMBL" id="QRD00941.1"/>
    </source>
</evidence>
<reference evidence="3" key="1">
    <citation type="journal article" date="2021" name="BMC Genomics">
        <title>Chromosome-level genome assembly and manually-curated proteome of model necrotroph Parastagonospora nodorum Sn15 reveals a genome-wide trove of candidate effector homologs, and redundancy of virulence-related functions within an accessory chromosome.</title>
        <authorList>
            <person name="Bertazzoni S."/>
            <person name="Jones D.A.B."/>
            <person name="Phan H.T."/>
            <person name="Tan K.-C."/>
            <person name="Hane J.K."/>
        </authorList>
    </citation>
    <scope>NUCLEOTIDE SEQUENCE [LARGE SCALE GENOMIC DNA]</scope>
    <source>
        <strain evidence="3">SN15 / ATCC MYA-4574 / FGSC 10173)</strain>
    </source>
</reference>
<accession>A0A7U2FDG7</accession>
<keyword evidence="3" id="KW-1185">Reference proteome</keyword>
<sequence length="76" mass="8384">MAVFFFRYTEYRTLSRTARALRGFVLKIVGGGVVLVTGPLKILEGTQDEAGGRGSRYHNTKGYLKEITTRPSSTVS</sequence>
<dbReference type="VEuPathDB" id="FungiDB:JI435_416050"/>
<feature type="region of interest" description="Disordered" evidence="1">
    <location>
        <begin position="49"/>
        <end position="76"/>
    </location>
</feature>
<dbReference type="AlphaFoldDB" id="A0A7U2FDG7"/>